<evidence type="ECO:0008006" key="4">
    <source>
        <dbReference type="Google" id="ProtNLM"/>
    </source>
</evidence>
<comment type="caution">
    <text evidence="2">The sequence shown here is derived from an EMBL/GenBank/DDBJ whole genome shotgun (WGS) entry which is preliminary data.</text>
</comment>
<keyword evidence="3" id="KW-1185">Reference proteome</keyword>
<evidence type="ECO:0000313" key="3">
    <source>
        <dbReference type="Proteomes" id="UP001501490"/>
    </source>
</evidence>
<feature type="compositionally biased region" description="Gly residues" evidence="1">
    <location>
        <begin position="216"/>
        <end position="235"/>
    </location>
</feature>
<dbReference type="InterPro" id="IPR013783">
    <property type="entry name" value="Ig-like_fold"/>
</dbReference>
<reference evidence="3" key="1">
    <citation type="journal article" date="2019" name="Int. J. Syst. Evol. Microbiol.">
        <title>The Global Catalogue of Microorganisms (GCM) 10K type strain sequencing project: providing services to taxonomists for standard genome sequencing and annotation.</title>
        <authorList>
            <consortium name="The Broad Institute Genomics Platform"/>
            <consortium name="The Broad Institute Genome Sequencing Center for Infectious Disease"/>
            <person name="Wu L."/>
            <person name="Ma J."/>
        </authorList>
    </citation>
    <scope>NUCLEOTIDE SEQUENCE [LARGE SCALE GENOMIC DNA]</scope>
    <source>
        <strain evidence="3">JCM 16929</strain>
    </source>
</reference>
<protein>
    <recommendedName>
        <fullName evidence="4">Ig-like domain (Group 3)</fullName>
    </recommendedName>
</protein>
<sequence length="524" mass="50052">MATSIQLLAPSPAFAIVTPTGCSRTGDKTVCEYRARRVDQIPNGVQNFVVPDGVAYLDLTLDGAGGGTGGRALDAIPTSGGIGGAGREVSGTLRVRPGDVVRVQIGEYGGKADRGMPLDDDTCTQDKPFYIGRGGDSTPGYGGAGAAGYGGGYGGKGAICAGGGGGGGAASVLSLNAPLSQPTVVAGGGGGGGGEGRVDGETGGAGGPNNITGLAGAPGAGISGGAGGRPSGGSPRGADSADGAGQGGGGGGGGGYPASGNGGQGGDHSGGAGGGGAAGDSYDGGPANVAGGPGTHLLFPSMTTSPNGAGADGLLTIRYATPTVQFLVDALPSTTYGAELTYSAAVQSASGVSVPTGTLTVSAAGTVLCQARLGKDPDHDAQSLGACTSAKTPPGDSTVTLSYSGDDAFLPGQRAVAVRVDPAPTRTKAYASASVVKVGQRVVYAATVRNLQGRPEVSGTVTFTTETGVTLCSAQVIALGAACTTTATPVGAHRVTATFKPGGPTSNGYYYSAPSSGSVAITVK</sequence>
<name>A0ABP7AYL3_9ACTN</name>
<feature type="compositionally biased region" description="Gly residues" evidence="1">
    <location>
        <begin position="186"/>
        <end position="207"/>
    </location>
</feature>
<gene>
    <name evidence="2" type="ORF">GCM10022236_51880</name>
</gene>
<feature type="compositionally biased region" description="Gly residues" evidence="1">
    <location>
        <begin position="244"/>
        <end position="278"/>
    </location>
</feature>
<organism evidence="2 3">
    <name type="scientific">Microlunatus ginsengisoli</name>
    <dbReference type="NCBI Taxonomy" id="363863"/>
    <lineage>
        <taxon>Bacteria</taxon>
        <taxon>Bacillati</taxon>
        <taxon>Actinomycetota</taxon>
        <taxon>Actinomycetes</taxon>
        <taxon>Propionibacteriales</taxon>
        <taxon>Propionibacteriaceae</taxon>
        <taxon>Microlunatus</taxon>
    </lineage>
</organism>
<accession>A0ABP7AYL3</accession>
<feature type="region of interest" description="Disordered" evidence="1">
    <location>
        <begin position="184"/>
        <end position="279"/>
    </location>
</feature>
<evidence type="ECO:0000313" key="2">
    <source>
        <dbReference type="EMBL" id="GAA3642892.1"/>
    </source>
</evidence>
<dbReference type="RefSeq" id="WP_344810024.1">
    <property type="nucleotide sequence ID" value="NZ_BAABAB010000056.1"/>
</dbReference>
<dbReference type="Proteomes" id="UP001501490">
    <property type="component" value="Unassembled WGS sequence"/>
</dbReference>
<evidence type="ECO:0000256" key="1">
    <source>
        <dbReference type="SAM" id="MobiDB-lite"/>
    </source>
</evidence>
<proteinExistence type="predicted"/>
<dbReference type="EMBL" id="BAABAB010000056">
    <property type="protein sequence ID" value="GAA3642892.1"/>
    <property type="molecule type" value="Genomic_DNA"/>
</dbReference>
<dbReference type="Gene3D" id="2.60.40.10">
    <property type="entry name" value="Immunoglobulins"/>
    <property type="match status" value="2"/>
</dbReference>